<keyword evidence="1" id="KW-0472">Membrane</keyword>
<proteinExistence type="predicted"/>
<dbReference type="AlphaFoldDB" id="A0A2I0WUU4"/>
<accession>A0A2I0WUU4</accession>
<evidence type="ECO:0000313" key="3">
    <source>
        <dbReference type="Proteomes" id="UP000233837"/>
    </source>
</evidence>
<feature type="transmembrane region" description="Helical" evidence="1">
    <location>
        <begin position="20"/>
        <end position="38"/>
    </location>
</feature>
<protein>
    <submittedName>
        <fullName evidence="2">Uncharacterized protein</fullName>
    </submittedName>
</protein>
<name>A0A2I0WUU4_9ASPA</name>
<keyword evidence="1" id="KW-0812">Transmembrane</keyword>
<evidence type="ECO:0000256" key="1">
    <source>
        <dbReference type="SAM" id="Phobius"/>
    </source>
</evidence>
<evidence type="ECO:0000313" key="2">
    <source>
        <dbReference type="EMBL" id="PKU79430.1"/>
    </source>
</evidence>
<reference evidence="2 3" key="2">
    <citation type="journal article" date="2017" name="Nature">
        <title>The Apostasia genome and the evolution of orchids.</title>
        <authorList>
            <person name="Zhang G.Q."/>
            <person name="Liu K.W."/>
            <person name="Li Z."/>
            <person name="Lohaus R."/>
            <person name="Hsiao Y.Y."/>
            <person name="Niu S.C."/>
            <person name="Wang J.Y."/>
            <person name="Lin Y.C."/>
            <person name="Xu Q."/>
            <person name="Chen L.J."/>
            <person name="Yoshida K."/>
            <person name="Fujiwara S."/>
            <person name="Wang Z.W."/>
            <person name="Zhang Y.Q."/>
            <person name="Mitsuda N."/>
            <person name="Wang M."/>
            <person name="Liu G.H."/>
            <person name="Pecoraro L."/>
            <person name="Huang H.X."/>
            <person name="Xiao X.J."/>
            <person name="Lin M."/>
            <person name="Wu X.Y."/>
            <person name="Wu W.L."/>
            <person name="Chen Y.Y."/>
            <person name="Chang S.B."/>
            <person name="Sakamoto S."/>
            <person name="Ohme-Takagi M."/>
            <person name="Yagi M."/>
            <person name="Zeng S.J."/>
            <person name="Shen C.Y."/>
            <person name="Yeh C.M."/>
            <person name="Luo Y.B."/>
            <person name="Tsai W.C."/>
            <person name="Van de Peer Y."/>
            <person name="Liu Z.J."/>
        </authorList>
    </citation>
    <scope>NUCLEOTIDE SEQUENCE [LARGE SCALE GENOMIC DNA]</scope>
    <source>
        <tissue evidence="2">The whole plant</tissue>
    </source>
</reference>
<keyword evidence="1" id="KW-1133">Transmembrane helix</keyword>
<sequence>MQNMYLGDYCYVLKREVFSGGAFLSLASVYLGIIYYLALQKPKSSQPWGPPYNQGIALGQPHIPRTENPIFVHEDTYNKQQVL</sequence>
<dbReference type="EMBL" id="KZ502442">
    <property type="protein sequence ID" value="PKU79430.1"/>
    <property type="molecule type" value="Genomic_DNA"/>
</dbReference>
<gene>
    <name evidence="2" type="ORF">MA16_Dca000775</name>
</gene>
<dbReference type="Proteomes" id="UP000233837">
    <property type="component" value="Unassembled WGS sequence"/>
</dbReference>
<organism evidence="2 3">
    <name type="scientific">Dendrobium catenatum</name>
    <dbReference type="NCBI Taxonomy" id="906689"/>
    <lineage>
        <taxon>Eukaryota</taxon>
        <taxon>Viridiplantae</taxon>
        <taxon>Streptophyta</taxon>
        <taxon>Embryophyta</taxon>
        <taxon>Tracheophyta</taxon>
        <taxon>Spermatophyta</taxon>
        <taxon>Magnoliopsida</taxon>
        <taxon>Liliopsida</taxon>
        <taxon>Asparagales</taxon>
        <taxon>Orchidaceae</taxon>
        <taxon>Epidendroideae</taxon>
        <taxon>Malaxideae</taxon>
        <taxon>Dendrobiinae</taxon>
        <taxon>Dendrobium</taxon>
    </lineage>
</organism>
<keyword evidence="3" id="KW-1185">Reference proteome</keyword>
<reference evidence="2 3" key="1">
    <citation type="journal article" date="2016" name="Sci. Rep.">
        <title>The Dendrobium catenatum Lindl. genome sequence provides insights into polysaccharide synthase, floral development and adaptive evolution.</title>
        <authorList>
            <person name="Zhang G.Q."/>
            <person name="Xu Q."/>
            <person name="Bian C."/>
            <person name="Tsai W.C."/>
            <person name="Yeh C.M."/>
            <person name="Liu K.W."/>
            <person name="Yoshida K."/>
            <person name="Zhang L.S."/>
            <person name="Chang S.B."/>
            <person name="Chen F."/>
            <person name="Shi Y."/>
            <person name="Su Y.Y."/>
            <person name="Zhang Y.Q."/>
            <person name="Chen L.J."/>
            <person name="Yin Y."/>
            <person name="Lin M."/>
            <person name="Huang H."/>
            <person name="Deng H."/>
            <person name="Wang Z.W."/>
            <person name="Zhu S.L."/>
            <person name="Zhao X."/>
            <person name="Deng C."/>
            <person name="Niu S.C."/>
            <person name="Huang J."/>
            <person name="Wang M."/>
            <person name="Liu G.H."/>
            <person name="Yang H.J."/>
            <person name="Xiao X.J."/>
            <person name="Hsiao Y.Y."/>
            <person name="Wu W.L."/>
            <person name="Chen Y.Y."/>
            <person name="Mitsuda N."/>
            <person name="Ohme-Takagi M."/>
            <person name="Luo Y.B."/>
            <person name="Van de Peer Y."/>
            <person name="Liu Z.J."/>
        </authorList>
    </citation>
    <scope>NUCLEOTIDE SEQUENCE [LARGE SCALE GENOMIC DNA]</scope>
    <source>
        <tissue evidence="2">The whole plant</tissue>
    </source>
</reference>